<dbReference type="RefSeq" id="WP_015175660.1">
    <property type="nucleotide sequence ID" value="NC_019729.1"/>
</dbReference>
<name>K9VFT2_9CYAN</name>
<protein>
    <recommendedName>
        <fullName evidence="3">DUF4258 domain-containing protein</fullName>
    </recommendedName>
</protein>
<gene>
    <name evidence="1" type="ORF">Osc7112_1863</name>
</gene>
<dbReference type="KEGG" id="oni:Osc7112_1863"/>
<keyword evidence="2" id="KW-1185">Reference proteome</keyword>
<organism evidence="1 2">
    <name type="scientific">Phormidium nigroviride PCC 7112</name>
    <dbReference type="NCBI Taxonomy" id="179408"/>
    <lineage>
        <taxon>Bacteria</taxon>
        <taxon>Bacillati</taxon>
        <taxon>Cyanobacteriota</taxon>
        <taxon>Cyanophyceae</taxon>
        <taxon>Oscillatoriophycideae</taxon>
        <taxon>Oscillatoriales</taxon>
        <taxon>Oscillatoriaceae</taxon>
        <taxon>Phormidium</taxon>
    </lineage>
</organism>
<evidence type="ECO:0000313" key="2">
    <source>
        <dbReference type="Proteomes" id="UP000010478"/>
    </source>
</evidence>
<dbReference type="HOGENOM" id="CLU_2975007_0_0_3"/>
<proteinExistence type="predicted"/>
<reference evidence="1 2" key="1">
    <citation type="submission" date="2012-05" db="EMBL/GenBank/DDBJ databases">
        <title>Finished chromosome of genome of Oscillatoria sp. PCC 7112.</title>
        <authorList>
            <consortium name="US DOE Joint Genome Institute"/>
            <person name="Gugger M."/>
            <person name="Coursin T."/>
            <person name="Rippka R."/>
            <person name="Tandeau De Marsac N."/>
            <person name="Huntemann M."/>
            <person name="Wei C.-L."/>
            <person name="Han J."/>
            <person name="Detter J.C."/>
            <person name="Han C."/>
            <person name="Tapia R."/>
            <person name="Davenport K."/>
            <person name="Daligault H."/>
            <person name="Erkkila T."/>
            <person name="Gu W."/>
            <person name="Munk A.C.C."/>
            <person name="Teshima H."/>
            <person name="Xu Y."/>
            <person name="Chain P."/>
            <person name="Chen A."/>
            <person name="Krypides N."/>
            <person name="Mavromatis K."/>
            <person name="Markowitz V."/>
            <person name="Szeto E."/>
            <person name="Ivanova N."/>
            <person name="Mikhailova N."/>
            <person name="Ovchinnikova G."/>
            <person name="Pagani I."/>
            <person name="Pati A."/>
            <person name="Goodwin L."/>
            <person name="Peters L."/>
            <person name="Pitluck S."/>
            <person name="Woyke T."/>
            <person name="Kerfeld C."/>
        </authorList>
    </citation>
    <scope>NUCLEOTIDE SEQUENCE [LARGE SCALE GENOMIC DNA]</scope>
    <source>
        <strain evidence="1 2">PCC 7112</strain>
    </source>
</reference>
<dbReference type="STRING" id="179408.Osc7112_1863"/>
<evidence type="ECO:0000313" key="1">
    <source>
        <dbReference type="EMBL" id="AFZ06347.1"/>
    </source>
</evidence>
<dbReference type="eggNOG" id="ENOG5034BXC">
    <property type="taxonomic scope" value="Bacteria"/>
</dbReference>
<dbReference type="Proteomes" id="UP000010478">
    <property type="component" value="Chromosome"/>
</dbReference>
<dbReference type="AlphaFoldDB" id="K9VFT2"/>
<sequence length="58" mass="6626">MSVRLHPHAQARLIERGATEAEVIATVESGTTFPAQFGRTGFRRNFSFNAEWQEKFML</sequence>
<accession>K9VFT2</accession>
<evidence type="ECO:0008006" key="3">
    <source>
        <dbReference type="Google" id="ProtNLM"/>
    </source>
</evidence>
<dbReference type="EMBL" id="CP003614">
    <property type="protein sequence ID" value="AFZ06347.1"/>
    <property type="molecule type" value="Genomic_DNA"/>
</dbReference>